<gene>
    <name evidence="1" type="ORF">C5Y93_22730</name>
</gene>
<accession>A0A2S8GGC1</accession>
<organism evidence="1 2">
    <name type="scientific">Blastopirellula marina</name>
    <dbReference type="NCBI Taxonomy" id="124"/>
    <lineage>
        <taxon>Bacteria</taxon>
        <taxon>Pseudomonadati</taxon>
        <taxon>Planctomycetota</taxon>
        <taxon>Planctomycetia</taxon>
        <taxon>Pirellulales</taxon>
        <taxon>Pirellulaceae</taxon>
        <taxon>Blastopirellula</taxon>
    </lineage>
</organism>
<dbReference type="Proteomes" id="UP000237819">
    <property type="component" value="Unassembled WGS sequence"/>
</dbReference>
<name>A0A2S8GGC1_9BACT</name>
<sequence>MTVIPEAWKLDPFGDAILDAFALGNEYKHFAIKVHWKKDAKPFQANLTLRKKGRSDGICLPNATCIHCTYDNEQVAWRRQCDGPDLLLMTFRVDGQMWQQILRLYPRLRNLEQTGLSATGTMNGTHWSDVTTSCNSP</sequence>
<dbReference type="EMBL" id="PUHZ01000023">
    <property type="protein sequence ID" value="PQO43473.1"/>
    <property type="molecule type" value="Genomic_DNA"/>
</dbReference>
<proteinExistence type="predicted"/>
<evidence type="ECO:0000313" key="1">
    <source>
        <dbReference type="EMBL" id="PQO43473.1"/>
    </source>
</evidence>
<protein>
    <submittedName>
        <fullName evidence="1">Uncharacterized protein</fullName>
    </submittedName>
</protein>
<reference evidence="1 2" key="1">
    <citation type="submission" date="2018-02" db="EMBL/GenBank/DDBJ databases">
        <title>Comparative genomes isolates from brazilian mangrove.</title>
        <authorList>
            <person name="Araujo J.E."/>
            <person name="Taketani R.G."/>
            <person name="Silva M.C.P."/>
            <person name="Loureco M.V."/>
            <person name="Andreote F.D."/>
        </authorList>
    </citation>
    <scope>NUCLEOTIDE SEQUENCE [LARGE SCALE GENOMIC DNA]</scope>
    <source>
        <strain evidence="1 2">Nap-Phe MGV</strain>
    </source>
</reference>
<comment type="caution">
    <text evidence="1">The sequence shown here is derived from an EMBL/GenBank/DDBJ whole genome shotgun (WGS) entry which is preliminary data.</text>
</comment>
<evidence type="ECO:0000313" key="2">
    <source>
        <dbReference type="Proteomes" id="UP000237819"/>
    </source>
</evidence>
<dbReference type="AlphaFoldDB" id="A0A2S8GGC1"/>